<evidence type="ECO:0000259" key="1">
    <source>
        <dbReference type="Pfam" id="PF00814"/>
    </source>
</evidence>
<dbReference type="PANTHER" id="PTHR11735:SF11">
    <property type="entry name" value="TRNA THREONYLCARBAMOYLADENOSINE BIOSYNTHESIS PROTEIN TSAB"/>
    <property type="match status" value="1"/>
</dbReference>
<name>A0A9W6L8Q2_9BACT</name>
<dbReference type="InterPro" id="IPR022496">
    <property type="entry name" value="T6A_TsaB"/>
</dbReference>
<feature type="domain" description="Gcp-like" evidence="1">
    <location>
        <begin position="34"/>
        <end position="131"/>
    </location>
</feature>
<dbReference type="Proteomes" id="UP001144372">
    <property type="component" value="Unassembled WGS sequence"/>
</dbReference>
<accession>A0A9W6L8Q2</accession>
<dbReference type="AlphaFoldDB" id="A0A9W6L8Q2"/>
<proteinExistence type="predicted"/>
<dbReference type="SUPFAM" id="SSF53067">
    <property type="entry name" value="Actin-like ATPase domain"/>
    <property type="match status" value="2"/>
</dbReference>
<sequence length="234" mass="25784">MKILAADTSTATGSVALLEGRRVIAEWILQSNITHNRLLLKNIDFVLQKVGWTLDQVEGFAVTTGPGSFTGLRIGLTTLKTLAWTLQKPYAGIPSLDALAAPFRFSRLPVCSIIDARKKEVYCAFYQPDGKGFPLLKERHFVLSPERVPDHVKGPTIFCGDGWLLYRDILIDLLGDFALEAPAPFHVIRASFVAELAHAKFQAGEAENPMASVPLYVRPSEAEIQNPHLTTRSS</sequence>
<dbReference type="GO" id="GO:0005829">
    <property type="term" value="C:cytosol"/>
    <property type="evidence" value="ECO:0007669"/>
    <property type="project" value="TreeGrafter"/>
</dbReference>
<dbReference type="InterPro" id="IPR043129">
    <property type="entry name" value="ATPase_NBD"/>
</dbReference>
<protein>
    <submittedName>
        <fullName evidence="2">tRNA (Adenosine(37)-N6)-threonylcarbamoyltransferase complex dimerization subunit type 1 TsaB</fullName>
    </submittedName>
</protein>
<organism evidence="2 3">
    <name type="scientific">Desulforhabdus amnigena</name>
    <dbReference type="NCBI Taxonomy" id="40218"/>
    <lineage>
        <taxon>Bacteria</taxon>
        <taxon>Pseudomonadati</taxon>
        <taxon>Thermodesulfobacteriota</taxon>
        <taxon>Syntrophobacteria</taxon>
        <taxon>Syntrophobacterales</taxon>
        <taxon>Syntrophobacteraceae</taxon>
        <taxon>Desulforhabdus</taxon>
    </lineage>
</organism>
<dbReference type="GO" id="GO:0002949">
    <property type="term" value="P:tRNA threonylcarbamoyladenosine modification"/>
    <property type="evidence" value="ECO:0007669"/>
    <property type="project" value="InterPro"/>
</dbReference>
<dbReference type="InterPro" id="IPR000905">
    <property type="entry name" value="Gcp-like_dom"/>
</dbReference>
<keyword evidence="3" id="KW-1185">Reference proteome</keyword>
<reference evidence="2" key="1">
    <citation type="submission" date="2022-12" db="EMBL/GenBank/DDBJ databases">
        <title>Reference genome sequencing for broad-spectrum identification of bacterial and archaeal isolates by mass spectrometry.</title>
        <authorList>
            <person name="Sekiguchi Y."/>
            <person name="Tourlousse D.M."/>
        </authorList>
    </citation>
    <scope>NUCLEOTIDE SEQUENCE</scope>
    <source>
        <strain evidence="2">ASRB1</strain>
    </source>
</reference>
<comment type="caution">
    <text evidence="2">The sequence shown here is derived from an EMBL/GenBank/DDBJ whole genome shotgun (WGS) entry which is preliminary data.</text>
</comment>
<dbReference type="PANTHER" id="PTHR11735">
    <property type="entry name" value="TRNA N6-ADENOSINE THREONYLCARBAMOYLTRANSFERASE"/>
    <property type="match status" value="1"/>
</dbReference>
<evidence type="ECO:0000313" key="3">
    <source>
        <dbReference type="Proteomes" id="UP001144372"/>
    </source>
</evidence>
<dbReference type="CDD" id="cd24032">
    <property type="entry name" value="ASKHA_NBD_TsaB"/>
    <property type="match status" value="1"/>
</dbReference>
<dbReference type="Pfam" id="PF00814">
    <property type="entry name" value="TsaD"/>
    <property type="match status" value="1"/>
</dbReference>
<gene>
    <name evidence="2" type="primary">yeaZ</name>
    <name evidence="2" type="ORF">DAMNIGENAA_23520</name>
</gene>
<dbReference type="NCBIfam" id="TIGR03725">
    <property type="entry name" value="T6A_YeaZ"/>
    <property type="match status" value="1"/>
</dbReference>
<dbReference type="EMBL" id="BSDR01000001">
    <property type="protein sequence ID" value="GLI34919.1"/>
    <property type="molecule type" value="Genomic_DNA"/>
</dbReference>
<dbReference type="Gene3D" id="3.30.420.40">
    <property type="match status" value="2"/>
</dbReference>
<evidence type="ECO:0000313" key="2">
    <source>
        <dbReference type="EMBL" id="GLI34919.1"/>
    </source>
</evidence>
<dbReference type="RefSeq" id="WP_281794388.1">
    <property type="nucleotide sequence ID" value="NZ_BSDR01000001.1"/>
</dbReference>